<accession>A0A2N9HB06</accession>
<dbReference type="InterPro" id="IPR012677">
    <property type="entry name" value="Nucleotide-bd_a/b_plait_sf"/>
</dbReference>
<dbReference type="PROSITE" id="PS00636">
    <property type="entry name" value="DNAJ_1"/>
    <property type="match status" value="1"/>
</dbReference>
<feature type="domain" description="J" evidence="3">
    <location>
        <begin position="33"/>
        <end position="103"/>
    </location>
</feature>
<dbReference type="Pfam" id="PF00076">
    <property type="entry name" value="RRM_1"/>
    <property type="match status" value="1"/>
</dbReference>
<dbReference type="PROSITE" id="PS50102">
    <property type="entry name" value="RRM"/>
    <property type="match status" value="1"/>
</dbReference>
<dbReference type="CDD" id="cd06257">
    <property type="entry name" value="DnaJ"/>
    <property type="match status" value="1"/>
</dbReference>
<dbReference type="PANTHER" id="PTHR45098">
    <property type="entry name" value="DNAJ DOMAIN CONTAINING PROTEIN, EXPRESSED"/>
    <property type="match status" value="1"/>
</dbReference>
<dbReference type="SMART" id="SM00360">
    <property type="entry name" value="RRM"/>
    <property type="match status" value="1"/>
</dbReference>
<feature type="compositionally biased region" description="Basic and acidic residues" evidence="2">
    <location>
        <begin position="108"/>
        <end position="120"/>
    </location>
</feature>
<dbReference type="AlphaFoldDB" id="A0A2N9HB06"/>
<dbReference type="InterPro" id="IPR000504">
    <property type="entry name" value="RRM_dom"/>
</dbReference>
<dbReference type="CDD" id="cd12429">
    <property type="entry name" value="RRM_DNAJC17"/>
    <property type="match status" value="1"/>
</dbReference>
<name>A0A2N9HB06_FAGSY</name>
<feature type="compositionally biased region" description="Basic and acidic residues" evidence="2">
    <location>
        <begin position="127"/>
        <end position="151"/>
    </location>
</feature>
<keyword evidence="1" id="KW-0694">RNA-binding</keyword>
<evidence type="ECO:0000313" key="5">
    <source>
        <dbReference type="EMBL" id="SPD11556.1"/>
    </source>
</evidence>
<dbReference type="GO" id="GO:0003723">
    <property type="term" value="F:RNA binding"/>
    <property type="evidence" value="ECO:0007669"/>
    <property type="project" value="UniProtKB-UniRule"/>
</dbReference>
<dbReference type="InterPro" id="IPR036869">
    <property type="entry name" value="J_dom_sf"/>
</dbReference>
<dbReference type="PROSITE" id="PS50076">
    <property type="entry name" value="DNAJ_2"/>
    <property type="match status" value="1"/>
</dbReference>
<sequence length="319" mass="35577">MEPPRQKRNYTNPHPHSNPYTSTVKPAMDVDVDHYVVLGLPSGEEGAKLSVDDIRKLYRSKALELHPDKRPGDKQALADFQKLQSSYEILKDEKARKLFDDLLRVKREQQRRKEELDSKRGSKRRKMVSDLEERERAAFAPDPDVKAREDEERIARKLREEIARIRAMHTNKGVNVGSNMRKESAGVGKESMSSAGAATVNKEKVLKVSWEKVGKDYTAEELRELFSKFGEVEDVVIKSSKKKGSALVVMATKDGAVAATGTVSGHLSNPLLVLPLQPPIVAETPIVPPESAEPDKLNNLVGAGYAAFEDSVLMKLRKV</sequence>
<dbReference type="EMBL" id="OIVN01003480">
    <property type="protein sequence ID" value="SPD11556.1"/>
    <property type="molecule type" value="Genomic_DNA"/>
</dbReference>
<dbReference type="InterPro" id="IPR034254">
    <property type="entry name" value="DNAJC17_RRM"/>
</dbReference>
<dbReference type="InterPro" id="IPR001623">
    <property type="entry name" value="DnaJ_domain"/>
</dbReference>
<reference evidence="5" key="1">
    <citation type="submission" date="2018-02" db="EMBL/GenBank/DDBJ databases">
        <authorList>
            <person name="Cohen D.B."/>
            <person name="Kent A.D."/>
        </authorList>
    </citation>
    <scope>NUCLEOTIDE SEQUENCE</scope>
</reference>
<feature type="region of interest" description="Disordered" evidence="2">
    <location>
        <begin position="108"/>
        <end position="151"/>
    </location>
</feature>
<feature type="domain" description="RRM" evidence="4">
    <location>
        <begin position="204"/>
        <end position="278"/>
    </location>
</feature>
<protein>
    <recommendedName>
        <fullName evidence="6">J domain-containing protein</fullName>
    </recommendedName>
</protein>
<dbReference type="Gene3D" id="3.30.70.330">
    <property type="match status" value="1"/>
</dbReference>
<dbReference type="SUPFAM" id="SSF54928">
    <property type="entry name" value="RNA-binding domain, RBD"/>
    <property type="match status" value="1"/>
</dbReference>
<dbReference type="PANTHER" id="PTHR45098:SF1">
    <property type="entry name" value="DNAJ DOMAIN CONTAINING PROTEIN, EXPRESSED"/>
    <property type="match status" value="1"/>
</dbReference>
<proteinExistence type="predicted"/>
<evidence type="ECO:0008006" key="6">
    <source>
        <dbReference type="Google" id="ProtNLM"/>
    </source>
</evidence>
<evidence type="ECO:0000259" key="4">
    <source>
        <dbReference type="PROSITE" id="PS50102"/>
    </source>
</evidence>
<feature type="compositionally biased region" description="Polar residues" evidence="2">
    <location>
        <begin position="9"/>
        <end position="23"/>
    </location>
</feature>
<dbReference type="Pfam" id="PF00226">
    <property type="entry name" value="DnaJ"/>
    <property type="match status" value="1"/>
</dbReference>
<feature type="region of interest" description="Disordered" evidence="2">
    <location>
        <begin position="1"/>
        <end position="23"/>
    </location>
</feature>
<gene>
    <name evidence="5" type="ORF">FSB_LOCUS39438</name>
</gene>
<dbReference type="PRINTS" id="PR00625">
    <property type="entry name" value="JDOMAIN"/>
</dbReference>
<evidence type="ECO:0000259" key="3">
    <source>
        <dbReference type="PROSITE" id="PS50076"/>
    </source>
</evidence>
<organism evidence="5">
    <name type="scientific">Fagus sylvatica</name>
    <name type="common">Beechnut</name>
    <dbReference type="NCBI Taxonomy" id="28930"/>
    <lineage>
        <taxon>Eukaryota</taxon>
        <taxon>Viridiplantae</taxon>
        <taxon>Streptophyta</taxon>
        <taxon>Embryophyta</taxon>
        <taxon>Tracheophyta</taxon>
        <taxon>Spermatophyta</taxon>
        <taxon>Magnoliopsida</taxon>
        <taxon>eudicotyledons</taxon>
        <taxon>Gunneridae</taxon>
        <taxon>Pentapetalae</taxon>
        <taxon>rosids</taxon>
        <taxon>fabids</taxon>
        <taxon>Fagales</taxon>
        <taxon>Fagaceae</taxon>
        <taxon>Fagus</taxon>
    </lineage>
</organism>
<dbReference type="SUPFAM" id="SSF46565">
    <property type="entry name" value="Chaperone J-domain"/>
    <property type="match status" value="1"/>
</dbReference>
<evidence type="ECO:0000256" key="1">
    <source>
        <dbReference type="PROSITE-ProRule" id="PRU00176"/>
    </source>
</evidence>
<evidence type="ECO:0000256" key="2">
    <source>
        <dbReference type="SAM" id="MobiDB-lite"/>
    </source>
</evidence>
<dbReference type="Gene3D" id="1.10.287.110">
    <property type="entry name" value="DnaJ domain"/>
    <property type="match status" value="1"/>
</dbReference>
<dbReference type="InterPro" id="IPR018253">
    <property type="entry name" value="DnaJ_domain_CS"/>
</dbReference>
<dbReference type="SMART" id="SM00271">
    <property type="entry name" value="DnaJ"/>
    <property type="match status" value="1"/>
</dbReference>
<dbReference type="InterPro" id="IPR035979">
    <property type="entry name" value="RBD_domain_sf"/>
</dbReference>